<protein>
    <recommendedName>
        <fullName evidence="3">Secreted protein</fullName>
    </recommendedName>
</protein>
<sequence length="149" mass="15743">MMMMMMMMALVMVVVAEVVGPMMRPAFLVALIATRMPGCEPEHSSTRSAGPPKISCIRFTRSSSVSSFRIPITPVTPSFLATSNRCLACSRSSMTVRVAPIALAAIKHTSPIGPAPKIITRCPSRISARRPAYTATASGSSSAPSSIVT</sequence>
<organism evidence="2">
    <name type="scientific">Anopheles coluzzii</name>
    <name type="common">African malaria mosquito</name>
    <dbReference type="NCBI Taxonomy" id="1518534"/>
    <lineage>
        <taxon>Eukaryota</taxon>
        <taxon>Metazoa</taxon>
        <taxon>Ecdysozoa</taxon>
        <taxon>Arthropoda</taxon>
        <taxon>Hexapoda</taxon>
        <taxon>Insecta</taxon>
        <taxon>Pterygota</taxon>
        <taxon>Neoptera</taxon>
        <taxon>Endopterygota</taxon>
        <taxon>Diptera</taxon>
        <taxon>Nematocera</taxon>
        <taxon>Culicoidea</taxon>
        <taxon>Culicidae</taxon>
        <taxon>Anophelinae</taxon>
        <taxon>Anopheles</taxon>
    </lineage>
</organism>
<keyword evidence="1" id="KW-0732">Signal</keyword>
<feature type="chain" id="PRO_5036472932" description="Secreted protein" evidence="1">
    <location>
        <begin position="17"/>
        <end position="149"/>
    </location>
</feature>
<evidence type="ECO:0000313" key="2">
    <source>
        <dbReference type="EnsemblMetazoa" id="ACOM028655-PA.1"/>
    </source>
</evidence>
<name>A0A8W7PBM1_ANOCL</name>
<reference evidence="2" key="1">
    <citation type="submission" date="2022-08" db="UniProtKB">
        <authorList>
            <consortium name="EnsemblMetazoa"/>
        </authorList>
    </citation>
    <scope>IDENTIFICATION</scope>
</reference>
<accession>A0A8W7PBM1</accession>
<dbReference type="Proteomes" id="UP000075882">
    <property type="component" value="Unassembled WGS sequence"/>
</dbReference>
<evidence type="ECO:0000256" key="1">
    <source>
        <dbReference type="SAM" id="SignalP"/>
    </source>
</evidence>
<evidence type="ECO:0008006" key="3">
    <source>
        <dbReference type="Google" id="ProtNLM"/>
    </source>
</evidence>
<dbReference type="EnsemblMetazoa" id="ACOM028655-RA">
    <property type="protein sequence ID" value="ACOM028655-PA.1"/>
    <property type="gene ID" value="ACOM028655"/>
</dbReference>
<dbReference type="AlphaFoldDB" id="A0A8W7PBM1"/>
<feature type="signal peptide" evidence="1">
    <location>
        <begin position="1"/>
        <end position="16"/>
    </location>
</feature>
<proteinExistence type="predicted"/>